<sequence>MSAAPSLSRWTPQRATWRQAAFDDYALVVLALGGLVAVLWLAPFAVYRAITGNWLAAVSDAVLALTIGGAAVYAWRTRDTRWPGWIMAVAIVGGIWAIGVAAQFAALFWAYPGVLMNFFLVPAPAAALLGAAAVAGAALLSWQELGGTEGLPFFVITNVLTGVFGYLVSQQAQRRIVRWQTLSLLDPLTGVGNRRLMEVELAQAFTAAGTGGTLAVLDLDHFKAINDQHGHEVGDAVLRDVVAVAQACLRKTDRLYRLGGEEFVIWLPHGDQAAAAVVLERVRCAVRAQVRVGERAVTLSAGAATHAPPEAWEACLARADAALYRAKREGRDRLVWPLIDEGIPART</sequence>
<dbReference type="AlphaFoldDB" id="A0A554X3M1"/>
<dbReference type="SUPFAM" id="SSF55073">
    <property type="entry name" value="Nucleotide cyclase"/>
    <property type="match status" value="1"/>
</dbReference>
<dbReference type="Proteomes" id="UP000318542">
    <property type="component" value="Unassembled WGS sequence"/>
</dbReference>
<protein>
    <recommendedName>
        <fullName evidence="1">diguanylate cyclase</fullName>
        <ecNumber evidence="1">2.7.7.65</ecNumber>
    </recommendedName>
</protein>
<dbReference type="Gene3D" id="3.30.70.270">
    <property type="match status" value="1"/>
</dbReference>
<evidence type="ECO:0000313" key="5">
    <source>
        <dbReference type="EMBL" id="TSE30440.1"/>
    </source>
</evidence>
<dbReference type="GO" id="GO:0052621">
    <property type="term" value="F:diguanylate cyclase activity"/>
    <property type="evidence" value="ECO:0007669"/>
    <property type="project" value="UniProtKB-EC"/>
</dbReference>
<evidence type="ECO:0000256" key="1">
    <source>
        <dbReference type="ARBA" id="ARBA00012528"/>
    </source>
</evidence>
<keyword evidence="3" id="KW-0812">Transmembrane</keyword>
<dbReference type="SMART" id="SM00267">
    <property type="entry name" value="GGDEF"/>
    <property type="match status" value="1"/>
</dbReference>
<dbReference type="InterPro" id="IPR050469">
    <property type="entry name" value="Diguanylate_Cyclase"/>
</dbReference>
<dbReference type="NCBIfam" id="TIGR00254">
    <property type="entry name" value="GGDEF"/>
    <property type="match status" value="1"/>
</dbReference>
<accession>A0A554X3M1</accession>
<dbReference type="PANTHER" id="PTHR45138">
    <property type="entry name" value="REGULATORY COMPONENTS OF SENSORY TRANSDUCTION SYSTEM"/>
    <property type="match status" value="1"/>
</dbReference>
<comment type="catalytic activity">
    <reaction evidence="2">
        <text>2 GTP = 3',3'-c-di-GMP + 2 diphosphate</text>
        <dbReference type="Rhea" id="RHEA:24898"/>
        <dbReference type="ChEBI" id="CHEBI:33019"/>
        <dbReference type="ChEBI" id="CHEBI:37565"/>
        <dbReference type="ChEBI" id="CHEBI:58805"/>
        <dbReference type="EC" id="2.7.7.65"/>
    </reaction>
</comment>
<keyword evidence="3" id="KW-0472">Membrane</keyword>
<dbReference type="PROSITE" id="PS50887">
    <property type="entry name" value="GGDEF"/>
    <property type="match status" value="1"/>
</dbReference>
<dbReference type="OrthoDB" id="9813903at2"/>
<dbReference type="InterPro" id="IPR043128">
    <property type="entry name" value="Rev_trsase/Diguanyl_cyclase"/>
</dbReference>
<dbReference type="PANTHER" id="PTHR45138:SF9">
    <property type="entry name" value="DIGUANYLATE CYCLASE DGCM-RELATED"/>
    <property type="match status" value="1"/>
</dbReference>
<dbReference type="Pfam" id="PF00990">
    <property type="entry name" value="GGDEF"/>
    <property type="match status" value="1"/>
</dbReference>
<reference evidence="5 6" key="1">
    <citation type="submission" date="2019-07" db="EMBL/GenBank/DDBJ databases">
        <title>Tepidimonas thermarum AA-1 draft genome.</title>
        <authorList>
            <person name="Da Costa M.S."/>
            <person name="Froufe H.J.C."/>
            <person name="Egas C."/>
            <person name="Albuquerque L."/>
        </authorList>
    </citation>
    <scope>NUCLEOTIDE SEQUENCE [LARGE SCALE GENOMIC DNA]</scope>
    <source>
        <strain evidence="5 6">AA-1</strain>
    </source>
</reference>
<feature type="transmembrane region" description="Helical" evidence="3">
    <location>
        <begin position="25"/>
        <end position="47"/>
    </location>
</feature>
<comment type="caution">
    <text evidence="5">The sequence shown here is derived from an EMBL/GenBank/DDBJ whole genome shotgun (WGS) entry which is preliminary data.</text>
</comment>
<feature type="transmembrane region" description="Helical" evidence="3">
    <location>
        <begin position="54"/>
        <end position="73"/>
    </location>
</feature>
<keyword evidence="6" id="KW-1185">Reference proteome</keyword>
<gene>
    <name evidence="5" type="primary">vdcA_1</name>
    <name evidence="5" type="ORF">Tther_00989</name>
</gene>
<proteinExistence type="predicted"/>
<organism evidence="5 6">
    <name type="scientific">Tepidimonas thermarum</name>
    <dbReference type="NCBI Taxonomy" id="335431"/>
    <lineage>
        <taxon>Bacteria</taxon>
        <taxon>Pseudomonadati</taxon>
        <taxon>Pseudomonadota</taxon>
        <taxon>Betaproteobacteria</taxon>
        <taxon>Burkholderiales</taxon>
        <taxon>Tepidimonas</taxon>
    </lineage>
</organism>
<evidence type="ECO:0000259" key="4">
    <source>
        <dbReference type="PROSITE" id="PS50887"/>
    </source>
</evidence>
<dbReference type="EC" id="2.7.7.65" evidence="1"/>
<evidence type="ECO:0000256" key="3">
    <source>
        <dbReference type="SAM" id="Phobius"/>
    </source>
</evidence>
<keyword evidence="5" id="KW-0548">Nucleotidyltransferase</keyword>
<dbReference type="InterPro" id="IPR029787">
    <property type="entry name" value="Nucleotide_cyclase"/>
</dbReference>
<feature type="transmembrane region" description="Helical" evidence="3">
    <location>
        <begin position="118"/>
        <end position="139"/>
    </location>
</feature>
<dbReference type="InterPro" id="IPR000160">
    <property type="entry name" value="GGDEF_dom"/>
</dbReference>
<dbReference type="RefSeq" id="WP_143901511.1">
    <property type="nucleotide sequence ID" value="NZ_VJOL01000013.1"/>
</dbReference>
<keyword evidence="5" id="KW-0808">Transferase</keyword>
<feature type="transmembrane region" description="Helical" evidence="3">
    <location>
        <begin position="151"/>
        <end position="168"/>
    </location>
</feature>
<evidence type="ECO:0000256" key="2">
    <source>
        <dbReference type="ARBA" id="ARBA00034247"/>
    </source>
</evidence>
<dbReference type="FunFam" id="3.30.70.270:FF:000001">
    <property type="entry name" value="Diguanylate cyclase domain protein"/>
    <property type="match status" value="1"/>
</dbReference>
<dbReference type="CDD" id="cd01949">
    <property type="entry name" value="GGDEF"/>
    <property type="match status" value="1"/>
</dbReference>
<feature type="transmembrane region" description="Helical" evidence="3">
    <location>
        <begin position="85"/>
        <end position="111"/>
    </location>
</feature>
<feature type="domain" description="GGDEF" evidence="4">
    <location>
        <begin position="210"/>
        <end position="339"/>
    </location>
</feature>
<evidence type="ECO:0000313" key="6">
    <source>
        <dbReference type="Proteomes" id="UP000318542"/>
    </source>
</evidence>
<name>A0A554X3M1_9BURK</name>
<keyword evidence="3" id="KW-1133">Transmembrane helix</keyword>
<dbReference type="EMBL" id="VJOL01000013">
    <property type="protein sequence ID" value="TSE30440.1"/>
    <property type="molecule type" value="Genomic_DNA"/>
</dbReference>